<gene>
    <name evidence="7" type="ORF">AWC06_06410</name>
</gene>
<keyword evidence="8" id="KW-1185">Reference proteome</keyword>
<evidence type="ECO:0000256" key="1">
    <source>
        <dbReference type="ARBA" id="ARBA00010555"/>
    </source>
</evidence>
<evidence type="ECO:0000313" key="7">
    <source>
        <dbReference type="EMBL" id="ORV64688.1"/>
    </source>
</evidence>
<evidence type="ECO:0000259" key="6">
    <source>
        <dbReference type="Pfam" id="PF00149"/>
    </source>
</evidence>
<dbReference type="InterPro" id="IPR050535">
    <property type="entry name" value="DNA_Repair-Maintenance_Comp"/>
</dbReference>
<protein>
    <recommendedName>
        <fullName evidence="2">Nuclease SbcCD subunit D</fullName>
    </recommendedName>
</protein>
<dbReference type="RefSeq" id="WP_085193862.1">
    <property type="nucleotide sequence ID" value="NZ_JACKVI010000009.1"/>
</dbReference>
<comment type="caution">
    <text evidence="7">The sequence shown here is derived from an EMBL/GenBank/DDBJ whole genome shotgun (WGS) entry which is preliminary data.</text>
</comment>
<evidence type="ECO:0000256" key="3">
    <source>
        <dbReference type="ARBA" id="ARBA00022722"/>
    </source>
</evidence>
<sequence>MRFVHTADWQLGMTRHFLAGEAQPRYSAARRDAVAGLGTLAADVGAEFVVVAGDVFEHNQLAPQVISQSLEAMRAIGIPVYLLPGNHDPLDASSVYTSALFTAECPDNVMVLDRAAVHEVRPGLQLVAAPWRSKAPTTDLVADVLGDLEDAPPGVTRVLVAHGGVDVLDPDRDKPSVIRLGCLEDALARGALHYVALGDKHSVTEVGGSGRVWYSGSPEVTNFDDVESDPGHVLVVELDEADPQRRVTVDAQRVGRWRFVTLQRQVDNSRDVADLDLNLDLLTDKDRTAVRLALIGSLTVTDRAALDACLDKYSRLFASLRLWEHRSDLAVIPADGEFTDLGIGGFATAAVEELVETARNGAAETADDAQAALALLLRLTSHGRGAA</sequence>
<dbReference type="CDD" id="cd00840">
    <property type="entry name" value="MPP_Mre11_N"/>
    <property type="match status" value="1"/>
</dbReference>
<proteinExistence type="inferred from homology"/>
<dbReference type="Pfam" id="PF00149">
    <property type="entry name" value="Metallophos"/>
    <property type="match status" value="1"/>
</dbReference>
<dbReference type="PANTHER" id="PTHR30337">
    <property type="entry name" value="COMPONENT OF ATP-DEPENDENT DSDNA EXONUCLEASE"/>
    <property type="match status" value="1"/>
</dbReference>
<keyword evidence="3" id="KW-0540">Nuclease</keyword>
<comment type="similarity">
    <text evidence="1">Belongs to the SbcD family.</text>
</comment>
<name>A0A1X1V702_9MYCO</name>
<organism evidence="7 8">
    <name type="scientific">Mycobacterium fragae</name>
    <dbReference type="NCBI Taxonomy" id="1260918"/>
    <lineage>
        <taxon>Bacteria</taxon>
        <taxon>Bacillati</taxon>
        <taxon>Actinomycetota</taxon>
        <taxon>Actinomycetes</taxon>
        <taxon>Mycobacteriales</taxon>
        <taxon>Mycobacteriaceae</taxon>
        <taxon>Mycobacterium</taxon>
    </lineage>
</organism>
<keyword evidence="4" id="KW-0378">Hydrolase</keyword>
<dbReference type="Proteomes" id="UP000194000">
    <property type="component" value="Unassembled WGS sequence"/>
</dbReference>
<evidence type="ECO:0000313" key="8">
    <source>
        <dbReference type="Proteomes" id="UP000194000"/>
    </source>
</evidence>
<dbReference type="InterPro" id="IPR041796">
    <property type="entry name" value="Mre11_N"/>
</dbReference>
<dbReference type="Gene3D" id="3.60.21.10">
    <property type="match status" value="1"/>
</dbReference>
<keyword evidence="5 7" id="KW-0269">Exonuclease</keyword>
<dbReference type="InterPro" id="IPR014577">
    <property type="entry name" value="UCP033093_metalloPase"/>
</dbReference>
<evidence type="ECO:0000256" key="2">
    <source>
        <dbReference type="ARBA" id="ARBA00013365"/>
    </source>
</evidence>
<reference evidence="7 8" key="1">
    <citation type="submission" date="2016-01" db="EMBL/GenBank/DDBJ databases">
        <title>The new phylogeny of the genus Mycobacterium.</title>
        <authorList>
            <person name="Tarcisio F."/>
            <person name="Conor M."/>
            <person name="Antonella G."/>
            <person name="Elisabetta G."/>
            <person name="Giulia F.S."/>
            <person name="Sara T."/>
            <person name="Anna F."/>
            <person name="Clotilde B."/>
            <person name="Roberto B."/>
            <person name="Veronica D.S."/>
            <person name="Fabio R."/>
            <person name="Monica P."/>
            <person name="Olivier J."/>
            <person name="Enrico T."/>
            <person name="Nicola S."/>
        </authorList>
    </citation>
    <scope>NUCLEOTIDE SEQUENCE [LARGE SCALE GENOMIC DNA]</scope>
    <source>
        <strain evidence="7 8">DSM 45731</strain>
    </source>
</reference>
<dbReference type="EMBL" id="LQOW01000003">
    <property type="protein sequence ID" value="ORV64688.1"/>
    <property type="molecule type" value="Genomic_DNA"/>
</dbReference>
<evidence type="ECO:0000256" key="4">
    <source>
        <dbReference type="ARBA" id="ARBA00022801"/>
    </source>
</evidence>
<accession>A0A1X1V702</accession>
<dbReference type="AlphaFoldDB" id="A0A1X1V702"/>
<evidence type="ECO:0000256" key="5">
    <source>
        <dbReference type="ARBA" id="ARBA00022839"/>
    </source>
</evidence>
<dbReference type="InterPro" id="IPR004843">
    <property type="entry name" value="Calcineurin-like_PHP"/>
</dbReference>
<dbReference type="STRING" id="1260918.AWC06_06410"/>
<dbReference type="SUPFAM" id="SSF56300">
    <property type="entry name" value="Metallo-dependent phosphatases"/>
    <property type="match status" value="1"/>
</dbReference>
<feature type="domain" description="Calcineurin-like phosphoesterase" evidence="6">
    <location>
        <begin position="1"/>
        <end position="223"/>
    </location>
</feature>
<dbReference type="OrthoDB" id="9773856at2"/>
<dbReference type="PANTHER" id="PTHR30337:SF0">
    <property type="entry name" value="NUCLEASE SBCCD SUBUNIT D"/>
    <property type="match status" value="1"/>
</dbReference>
<dbReference type="InterPro" id="IPR029052">
    <property type="entry name" value="Metallo-depent_PP-like"/>
</dbReference>
<dbReference type="GO" id="GO:0004527">
    <property type="term" value="F:exonuclease activity"/>
    <property type="evidence" value="ECO:0007669"/>
    <property type="project" value="UniProtKB-KW"/>
</dbReference>
<dbReference type="PIRSF" id="PIRSF033093">
    <property type="entry name" value="UCP_ML1119"/>
    <property type="match status" value="1"/>
</dbReference>